<comment type="caution">
    <text evidence="1">The sequence shown here is derived from an EMBL/GenBank/DDBJ whole genome shotgun (WGS) entry which is preliminary data.</text>
</comment>
<sequence length="54" mass="6086">MKQVVTAKFKLDLSPEQKEAVRQVTLAYRDALSYASRVAYANNKLSNGTKLQKL</sequence>
<gene>
    <name evidence="1" type="ORF">WN50_38830</name>
</gene>
<dbReference type="Proteomes" id="UP000033607">
    <property type="component" value="Unassembled WGS sequence"/>
</dbReference>
<evidence type="ECO:0000313" key="2">
    <source>
        <dbReference type="Proteomes" id="UP000033607"/>
    </source>
</evidence>
<accession>A0A0J9EV93</accession>
<dbReference type="EMBL" id="LATL02000313">
    <property type="protein sequence ID" value="KMW69991.1"/>
    <property type="molecule type" value="Genomic_DNA"/>
</dbReference>
<dbReference type="AlphaFoldDB" id="A0A0J9EV93"/>
<protein>
    <submittedName>
        <fullName evidence="1">Transposase</fullName>
    </submittedName>
</protein>
<organism evidence="1 2">
    <name type="scientific">Limnoraphis robusta CS-951</name>
    <dbReference type="NCBI Taxonomy" id="1637645"/>
    <lineage>
        <taxon>Bacteria</taxon>
        <taxon>Bacillati</taxon>
        <taxon>Cyanobacteriota</taxon>
        <taxon>Cyanophyceae</taxon>
        <taxon>Oscillatoriophycideae</taxon>
        <taxon>Oscillatoriales</taxon>
        <taxon>Sirenicapillariaceae</taxon>
        <taxon>Limnoraphis</taxon>
    </lineage>
</organism>
<proteinExistence type="predicted"/>
<reference evidence="1 2" key="1">
    <citation type="submission" date="2015-06" db="EMBL/GenBank/DDBJ databases">
        <title>Draft genome assembly of filamentous brackish cyanobacterium Limnoraphis robusta strain CS-951.</title>
        <authorList>
            <person name="Willis A."/>
            <person name="Parks M."/>
            <person name="Burford M.A."/>
        </authorList>
    </citation>
    <scope>NUCLEOTIDE SEQUENCE [LARGE SCALE GENOMIC DNA]</scope>
    <source>
        <strain evidence="1 2">CS-951</strain>
    </source>
</reference>
<feature type="non-terminal residue" evidence="1">
    <location>
        <position position="54"/>
    </location>
</feature>
<evidence type="ECO:0000313" key="1">
    <source>
        <dbReference type="EMBL" id="KMW69991.1"/>
    </source>
</evidence>
<name>A0A0J9EV93_9CYAN</name>